<reference evidence="3" key="1">
    <citation type="submission" date="2021-10" db="EMBL/GenBank/DDBJ databases">
        <title>Gramella sp. ASW11-100T, isolated from marine sediment.</title>
        <authorList>
            <person name="Xia C."/>
        </authorList>
    </citation>
    <scope>NUCLEOTIDE SEQUENCE</scope>
    <source>
        <strain evidence="3">ASW11-100</strain>
    </source>
</reference>
<keyword evidence="2" id="KW-0812">Transmembrane</keyword>
<protein>
    <submittedName>
        <fullName evidence="3">VWA domain-containing protein</fullName>
    </submittedName>
</protein>
<feature type="coiled-coil region" evidence="1">
    <location>
        <begin position="260"/>
        <end position="287"/>
    </location>
</feature>
<dbReference type="RefSeq" id="WP_229338254.1">
    <property type="nucleotide sequence ID" value="NZ_JAJBZG010000001.1"/>
</dbReference>
<dbReference type="AlphaFoldDB" id="A0A9X1LHF0"/>
<feature type="transmembrane region" description="Helical" evidence="2">
    <location>
        <begin position="653"/>
        <end position="670"/>
    </location>
</feature>
<keyword evidence="1" id="KW-0175">Coiled coil</keyword>
<evidence type="ECO:0000313" key="3">
    <source>
        <dbReference type="EMBL" id="MCB7480372.1"/>
    </source>
</evidence>
<name>A0A9X1LHF0_9FLAO</name>
<dbReference type="PANTHER" id="PTHR37947">
    <property type="entry name" value="BLL2462 PROTEIN"/>
    <property type="match status" value="1"/>
</dbReference>
<feature type="transmembrane region" description="Helical" evidence="2">
    <location>
        <begin position="36"/>
        <end position="54"/>
    </location>
</feature>
<evidence type="ECO:0000256" key="1">
    <source>
        <dbReference type="SAM" id="Coils"/>
    </source>
</evidence>
<organism evidence="3 4">
    <name type="scientific">Christiangramia sediminis</name>
    <dbReference type="NCBI Taxonomy" id="2881336"/>
    <lineage>
        <taxon>Bacteria</taxon>
        <taxon>Pseudomonadati</taxon>
        <taxon>Bacteroidota</taxon>
        <taxon>Flavobacteriia</taxon>
        <taxon>Flavobacteriales</taxon>
        <taxon>Flavobacteriaceae</taxon>
        <taxon>Christiangramia</taxon>
    </lineage>
</organism>
<dbReference type="EMBL" id="JAJBZG010000001">
    <property type="protein sequence ID" value="MCB7480372.1"/>
    <property type="molecule type" value="Genomic_DNA"/>
</dbReference>
<evidence type="ECO:0000313" key="4">
    <source>
        <dbReference type="Proteomes" id="UP001139414"/>
    </source>
</evidence>
<feature type="transmembrane region" description="Helical" evidence="2">
    <location>
        <begin position="6"/>
        <end position="24"/>
    </location>
</feature>
<sequence>MALSTILYITLALLVALGFAFFQYLFRKKNLSGKDYIFFGMRTLAVFLVLLLLINPKIISTTYELEKPELVILSDNSQSVSYLDEQENLLSISNRLAENDKLKENFQVSRLNFGEKLNISDSLDFSATQTDIFSALSETENIYSGRQSAIVLITDGNQSLGRDYRYFKNKQNISIFPVIIGDTATYKDLSIERINANRYAFLNNRFPVEAFLNYSGDENIQATVKIKSGDAILYTQNIEFSKEVKSQIVRTDLPANSLGVKTYTFEIEALENEKNKLNNKQNFAVEVIDERTSVLVLSDISHPDLGALQKSIESNQQRTVDIKYVNDKNLQISEYQLIIIYQINRSFNKYISEILENDHNYLLITGSKTDWNYLNDLGLGYTRSSVNQPQEFFPVYNNTFSAFQFEDIGFDDFPPLQDKFGTLDYDENKFNIMLYQEIEGVETTDPLMAVSQNSPKSGFLFGENIWRWRAKSYLDNNSFQEFDDFFGKLIQNLAKNSLKQRLTVEVENFYYANQNVLISAQYFDENYQFDSGVNLKIKVENKENEDSFTSDLILKNNFYELDAGDLPPGEYFFNVYVADKNLSESGSFEVIDYNSEQQFVSANLSAMKSFAANNQTAVSYPDQLEEVINALLSKDKFKPVQKSRQKSLPLIDWYYLLFILVIVLAAEWFYRKYLGLI</sequence>
<keyword evidence="4" id="KW-1185">Reference proteome</keyword>
<keyword evidence="2" id="KW-1133">Transmembrane helix</keyword>
<evidence type="ECO:0000256" key="2">
    <source>
        <dbReference type="SAM" id="Phobius"/>
    </source>
</evidence>
<dbReference type="PANTHER" id="PTHR37947:SF1">
    <property type="entry name" value="BLL2462 PROTEIN"/>
    <property type="match status" value="1"/>
</dbReference>
<dbReference type="SUPFAM" id="SSF53300">
    <property type="entry name" value="vWA-like"/>
    <property type="match status" value="1"/>
</dbReference>
<proteinExistence type="predicted"/>
<gene>
    <name evidence="3" type="ORF">LGQ90_03765</name>
</gene>
<keyword evidence="2" id="KW-0472">Membrane</keyword>
<accession>A0A9X1LHF0</accession>
<comment type="caution">
    <text evidence="3">The sequence shown here is derived from an EMBL/GenBank/DDBJ whole genome shotgun (WGS) entry which is preliminary data.</text>
</comment>
<dbReference type="Proteomes" id="UP001139414">
    <property type="component" value="Unassembled WGS sequence"/>
</dbReference>
<dbReference type="InterPro" id="IPR036465">
    <property type="entry name" value="vWFA_dom_sf"/>
</dbReference>